<dbReference type="Pfam" id="PF02837">
    <property type="entry name" value="Glyco_hydro_2_N"/>
    <property type="match status" value="1"/>
</dbReference>
<comment type="similarity">
    <text evidence="2 5">Belongs to the glycosyl hydrolase 53 family.</text>
</comment>
<dbReference type="InterPro" id="IPR008979">
    <property type="entry name" value="Galactose-bd-like_sf"/>
</dbReference>
<dbReference type="Gene3D" id="3.20.20.80">
    <property type="entry name" value="Glycosidases"/>
    <property type="match status" value="2"/>
</dbReference>
<sequence>MKLAAILGAVVMVGTSLQSHAEPQYYFGADLSYVNEMEDCGAVYRDAAGVRADPFQLLQSRGANLVRVRLWNDARWTRYSNMADVKKTIRRARKAGMQVLLDYHYSDDWADGDKQIIPAAWAADIDNPDKLAERVHEFTLSTLRELDAVGLMPELVQVGNETNGEILSTLERAKNPIDWTRNAKLFNAGIRAVREAGATSRIKPRVMLHIAQPENVEPWFAAAAKAGVSDFDMIGISYYRRWSTQDLDGLSAVINRLRQRHAADVLLVEAAYPWTLDHKDEMPNLLGTDTLIQDYPATRQGQRRYLIDLTQRVIASGGVGMVYWEPAWVSSRCKTRWGTGSSWENAALFDFDGRLLPGADYLDFPYVLPVDVEFALDVRNVKDALALYLWSDVFESSTPVTMKLTDGKAHANLRLMPGTRMKLQVYRDAQRQQPLLSADDAPGRFVQAVAGADDTTISLTEKLCDQCVVAQAKSTLGNFNGNWQFHRAADVDADVKSIPSSQWVEVTVPHTARIEPRIVNDQWQGIAFYRKAFAAEPSWRGKQVWLRFEGAMNVAEVRFNGRVVTTHLGGYLPFVVDLTKGLKFDAANELVVRLDNRDNAVTGPKPLKVLDFNMYGGLYRDVSLIVKSPVHITDEIMEAQPGGGGIFVTYPAVSRDKATVAVKTHLRNTSRAKASFRIVQALSKDGREVARHVSTSTTLAAGANVSVAQQFDVGQPSLWSPRSPSLYQLRTIVETSEGTVDERHTRIGIRRIDIAPGKFAINGEATFLRGVNRHQEYPYVGYALSPEADYRDAKRIKEAGFDFVRLSHYPHSSHFMAAADELGLVLLDSIPGWQFFNPDPAFERQVLQTCRDMIRRDRNHPSVIAWECSLNETQMPTSLVQRFNEIVHEEYPGDQAYSAGWQDDGYDVYIQARQHRIEHYEPPKRPYLVSEYGDWEYYALNAGFQQHTWANLKEEDRTSRQLLGAGEARLLQQALNNQEAHNDNFSTPAFADAYWVMFDYNRGYAEDLEASGVMSLERLPKFNYQFFRTQRAADEVSPRFEAGPAVFIASYWLPDSSTRVRVFGNVDEVQLFLNGRSVARQRPDRDRVSDRLRHPPFTFDVGKYEAGTLDAVGYRNGRAIALHRVITPEAPERLQIEIDDAGVCSATDAADLVFARARVLDRNGAAVPADRSVQFSAAGSAELVGEKDQRAEAGIASALLRVSRTTAHANVFASSGPLTAQQIWLRPACISAIP</sequence>
<dbReference type="InterPro" id="IPR051913">
    <property type="entry name" value="GH2_Domain-Containing"/>
</dbReference>
<proteinExistence type="inferred from homology"/>
<evidence type="ECO:0000256" key="4">
    <source>
        <dbReference type="ARBA" id="ARBA00023295"/>
    </source>
</evidence>
<evidence type="ECO:0000256" key="1">
    <source>
        <dbReference type="ARBA" id="ARBA00007401"/>
    </source>
</evidence>
<comment type="catalytic activity">
    <reaction evidence="5">
        <text>The enzyme specifically hydrolyzes (1-&gt;4)-beta-D-galactosidic linkages in type I arabinogalactans.</text>
        <dbReference type="EC" id="3.2.1.89"/>
    </reaction>
</comment>
<dbReference type="EMBL" id="JACHHZ010000006">
    <property type="protein sequence ID" value="MBB6096148.1"/>
    <property type="molecule type" value="Genomic_DNA"/>
</dbReference>
<gene>
    <name evidence="10" type="ORF">HNQ60_005039</name>
</gene>
<dbReference type="InterPro" id="IPR006102">
    <property type="entry name" value="Ig-like_GH2"/>
</dbReference>
<dbReference type="EC" id="3.2.1.89" evidence="5"/>
<keyword evidence="11" id="KW-1185">Reference proteome</keyword>
<keyword evidence="3 5" id="KW-0378">Hydrolase</keyword>
<dbReference type="Proteomes" id="UP000588068">
    <property type="component" value="Unassembled WGS sequence"/>
</dbReference>
<dbReference type="InterPro" id="IPR013783">
    <property type="entry name" value="Ig-like_fold"/>
</dbReference>
<organism evidence="10 11">
    <name type="scientific">Povalibacter uvarum</name>
    <dbReference type="NCBI Taxonomy" id="732238"/>
    <lineage>
        <taxon>Bacteria</taxon>
        <taxon>Pseudomonadati</taxon>
        <taxon>Pseudomonadota</taxon>
        <taxon>Gammaproteobacteria</taxon>
        <taxon>Steroidobacterales</taxon>
        <taxon>Steroidobacteraceae</taxon>
        <taxon>Povalibacter</taxon>
    </lineage>
</organism>
<keyword evidence="5" id="KW-0732">Signal</keyword>
<comment type="similarity">
    <text evidence="1">Belongs to the glycosyl hydrolase 2 family.</text>
</comment>
<feature type="domain" description="DUF4982" evidence="9">
    <location>
        <begin position="1057"/>
        <end position="1121"/>
    </location>
</feature>
<dbReference type="SUPFAM" id="SSF49303">
    <property type="entry name" value="beta-Galactosidase/glucuronidase domain"/>
    <property type="match status" value="1"/>
</dbReference>
<dbReference type="Pfam" id="PF16355">
    <property type="entry name" value="DUF4982"/>
    <property type="match status" value="1"/>
</dbReference>
<feature type="signal peptide" evidence="5">
    <location>
        <begin position="1"/>
        <end position="21"/>
    </location>
</feature>
<dbReference type="Gene3D" id="2.60.40.10">
    <property type="entry name" value="Immunoglobulins"/>
    <property type="match status" value="3"/>
</dbReference>
<dbReference type="InterPro" id="IPR006103">
    <property type="entry name" value="Glyco_hydro_2_cat"/>
</dbReference>
<accession>A0A841HW57</accession>
<comment type="caution">
    <text evidence="10">The sequence shown here is derived from an EMBL/GenBank/DDBJ whole genome shotgun (WGS) entry which is preliminary data.</text>
</comment>
<dbReference type="SUPFAM" id="SSF51445">
    <property type="entry name" value="(Trans)glycosidases"/>
    <property type="match status" value="2"/>
</dbReference>
<dbReference type="SUPFAM" id="SSF49785">
    <property type="entry name" value="Galactose-binding domain-like"/>
    <property type="match status" value="1"/>
</dbReference>
<dbReference type="InterPro" id="IPR006101">
    <property type="entry name" value="Glyco_hydro_2"/>
</dbReference>
<dbReference type="Gene3D" id="2.60.120.260">
    <property type="entry name" value="Galactose-binding domain-like"/>
    <property type="match status" value="1"/>
</dbReference>
<dbReference type="Pfam" id="PF02836">
    <property type="entry name" value="Glyco_hydro_2_C"/>
    <property type="match status" value="1"/>
</dbReference>
<evidence type="ECO:0000256" key="5">
    <source>
        <dbReference type="RuleBase" id="RU361192"/>
    </source>
</evidence>
<dbReference type="InterPro" id="IPR032311">
    <property type="entry name" value="DUF4982"/>
</dbReference>
<protein>
    <recommendedName>
        <fullName evidence="5">Arabinogalactan endo-beta-1,4-galactanase</fullName>
        <ecNumber evidence="5">3.2.1.89</ecNumber>
    </recommendedName>
</protein>
<dbReference type="PANTHER" id="PTHR42732:SF1">
    <property type="entry name" value="BETA-MANNOSIDASE"/>
    <property type="match status" value="1"/>
</dbReference>
<dbReference type="InterPro" id="IPR011683">
    <property type="entry name" value="Glyco_hydro_53"/>
</dbReference>
<evidence type="ECO:0000259" key="6">
    <source>
        <dbReference type="Pfam" id="PF00703"/>
    </source>
</evidence>
<feature type="domain" description="Glycosyl hydrolases family 2 sugar binding" evidence="8">
    <location>
        <begin position="523"/>
        <end position="626"/>
    </location>
</feature>
<dbReference type="PRINTS" id="PR00132">
    <property type="entry name" value="GLHYDRLASE2"/>
</dbReference>
<keyword evidence="4 5" id="KW-0326">Glycosidase</keyword>
<dbReference type="GO" id="GO:0005975">
    <property type="term" value="P:carbohydrate metabolic process"/>
    <property type="evidence" value="ECO:0007669"/>
    <property type="project" value="InterPro"/>
</dbReference>
<reference evidence="10 11" key="1">
    <citation type="submission" date="2020-08" db="EMBL/GenBank/DDBJ databases">
        <title>Genomic Encyclopedia of Type Strains, Phase IV (KMG-IV): sequencing the most valuable type-strain genomes for metagenomic binning, comparative biology and taxonomic classification.</title>
        <authorList>
            <person name="Goeker M."/>
        </authorList>
    </citation>
    <scope>NUCLEOTIDE SEQUENCE [LARGE SCALE GENOMIC DNA]</scope>
    <source>
        <strain evidence="10 11">DSM 26723</strain>
    </source>
</reference>
<feature type="domain" description="Glycoside hydrolase family 2 catalytic" evidence="7">
    <location>
        <begin position="754"/>
        <end position="873"/>
    </location>
</feature>
<evidence type="ECO:0000313" key="10">
    <source>
        <dbReference type="EMBL" id="MBB6096148.1"/>
    </source>
</evidence>
<dbReference type="Pfam" id="PF00703">
    <property type="entry name" value="Glyco_hydro_2"/>
    <property type="match status" value="1"/>
</dbReference>
<dbReference type="PANTHER" id="PTHR42732">
    <property type="entry name" value="BETA-GALACTOSIDASE"/>
    <property type="match status" value="1"/>
</dbReference>
<evidence type="ECO:0000259" key="9">
    <source>
        <dbReference type="Pfam" id="PF16355"/>
    </source>
</evidence>
<dbReference type="GO" id="GO:0031218">
    <property type="term" value="F:arabinogalactan endo-1,4-beta-galactosidase activity"/>
    <property type="evidence" value="ECO:0007669"/>
    <property type="project" value="UniProtKB-EC"/>
</dbReference>
<dbReference type="Pfam" id="PF07745">
    <property type="entry name" value="Glyco_hydro_53"/>
    <property type="match status" value="1"/>
</dbReference>
<feature type="chain" id="PRO_5033106860" description="Arabinogalactan endo-beta-1,4-galactanase" evidence="5">
    <location>
        <begin position="22"/>
        <end position="1234"/>
    </location>
</feature>
<dbReference type="AlphaFoldDB" id="A0A841HW57"/>
<evidence type="ECO:0000256" key="3">
    <source>
        <dbReference type="ARBA" id="ARBA00022801"/>
    </source>
</evidence>
<dbReference type="GO" id="GO:0015926">
    <property type="term" value="F:glucosidase activity"/>
    <property type="evidence" value="ECO:0007669"/>
    <property type="project" value="InterPro"/>
</dbReference>
<feature type="domain" description="Glycoside hydrolase family 2 immunoglobulin-like beta-sandwich" evidence="6">
    <location>
        <begin position="647"/>
        <end position="750"/>
    </location>
</feature>
<evidence type="ECO:0000259" key="8">
    <source>
        <dbReference type="Pfam" id="PF02837"/>
    </source>
</evidence>
<evidence type="ECO:0000256" key="2">
    <source>
        <dbReference type="ARBA" id="ARBA00010687"/>
    </source>
</evidence>
<evidence type="ECO:0000259" key="7">
    <source>
        <dbReference type="Pfam" id="PF02836"/>
    </source>
</evidence>
<name>A0A841HW57_9GAMM</name>
<evidence type="ECO:0000313" key="11">
    <source>
        <dbReference type="Proteomes" id="UP000588068"/>
    </source>
</evidence>
<dbReference type="InterPro" id="IPR017853">
    <property type="entry name" value="GH"/>
</dbReference>
<dbReference type="InterPro" id="IPR006104">
    <property type="entry name" value="Glyco_hydro_2_N"/>
</dbReference>
<dbReference type="InterPro" id="IPR036156">
    <property type="entry name" value="Beta-gal/glucu_dom_sf"/>
</dbReference>